<dbReference type="Gene3D" id="3.20.20.70">
    <property type="entry name" value="Aldolase class I"/>
    <property type="match status" value="1"/>
</dbReference>
<keyword evidence="5" id="KW-0411">Iron-sulfur</keyword>
<dbReference type="NCBIfam" id="TIGR04085">
    <property type="entry name" value="rSAM_more_4Fe4S"/>
    <property type="match status" value="1"/>
</dbReference>
<comment type="caution">
    <text evidence="8">The sequence shown here is derived from an EMBL/GenBank/DDBJ whole genome shotgun (WGS) entry which is preliminary data.</text>
</comment>
<evidence type="ECO:0000313" key="8">
    <source>
        <dbReference type="EMBL" id="OGF40949.1"/>
    </source>
</evidence>
<comment type="similarity">
    <text evidence="6">Belongs to the radical SAM superfamily. Anaerobic sulfatase-maturating enzyme family.</text>
</comment>
<name>A0A1F5TQ37_9BACT</name>
<dbReference type="PANTHER" id="PTHR43273">
    <property type="entry name" value="ANAEROBIC SULFATASE-MATURATING ENZYME HOMOLOG ASLB-RELATED"/>
    <property type="match status" value="1"/>
</dbReference>
<evidence type="ECO:0000256" key="2">
    <source>
        <dbReference type="ARBA" id="ARBA00022691"/>
    </source>
</evidence>
<dbReference type="SFLD" id="SFLDG01386">
    <property type="entry name" value="main_SPASM_domain-containing"/>
    <property type="match status" value="1"/>
</dbReference>
<dbReference type="EMBL" id="MFGO01000018">
    <property type="protein sequence ID" value="OGF40949.1"/>
    <property type="molecule type" value="Genomic_DNA"/>
</dbReference>
<sequence length="372" mass="43076">MGFYRKKLITFFINEECNMKCIYCPIHSENSPHKSKPKVIDLKFAKKGVDDYFSNDFFAPHEKKGIRIFSNGEAMLEFETVKEIVAYAHKKADNDLFVEMQTNGYFGKDKADWIKKNVDLLWISMDGLKEIQNKHRPTIDDNSSFEVLNKNIKNISKSKRTKVGLRATISKYNVDKQIELIDYAIDNKLAAVFADPWGSLAEAEGQPDLMHYAKEFLKAWKYARQKSMTYGNEMTVNFDEEVEIYCRSCIPAPQFTPDGYVSSCDMVNNKDGFLPKLFPELIFGEYNKKENKIYYNQYHIKKLQSRNVYNLKDCRNCIVLKHCAGGCIGIAMSASFDFYGKHDKYCAVTKYLFKKMSEIVNNGYDKNIPIHP</sequence>
<reference evidence="8 9" key="1">
    <citation type="journal article" date="2016" name="Nat. Commun.">
        <title>Thousands of microbial genomes shed light on interconnected biogeochemical processes in an aquifer system.</title>
        <authorList>
            <person name="Anantharaman K."/>
            <person name="Brown C.T."/>
            <person name="Hug L.A."/>
            <person name="Sharon I."/>
            <person name="Castelle C.J."/>
            <person name="Probst A.J."/>
            <person name="Thomas B.C."/>
            <person name="Singh A."/>
            <person name="Wilkins M.J."/>
            <person name="Karaoz U."/>
            <person name="Brodie E.L."/>
            <person name="Williams K.H."/>
            <person name="Hubbard S.S."/>
            <person name="Banfield J.F."/>
        </authorList>
    </citation>
    <scope>NUCLEOTIDE SEQUENCE [LARGE SCALE GENOMIC DNA]</scope>
</reference>
<dbReference type="GO" id="GO:0046872">
    <property type="term" value="F:metal ion binding"/>
    <property type="evidence" value="ECO:0007669"/>
    <property type="project" value="UniProtKB-KW"/>
</dbReference>
<protein>
    <recommendedName>
        <fullName evidence="7">Radical SAM core domain-containing protein</fullName>
    </recommendedName>
</protein>
<gene>
    <name evidence="8" type="ORF">A2531_04270</name>
</gene>
<evidence type="ECO:0000259" key="7">
    <source>
        <dbReference type="Pfam" id="PF04055"/>
    </source>
</evidence>
<dbReference type="PANTHER" id="PTHR43273:SF3">
    <property type="entry name" value="ANAEROBIC SULFATASE-MATURATING ENZYME HOMOLOG ASLB-RELATED"/>
    <property type="match status" value="1"/>
</dbReference>
<keyword evidence="3" id="KW-0479">Metal-binding</keyword>
<evidence type="ECO:0000256" key="5">
    <source>
        <dbReference type="ARBA" id="ARBA00023014"/>
    </source>
</evidence>
<organism evidence="8 9">
    <name type="scientific">Candidatus Falkowbacteria bacterium RIFOXYD2_FULL_34_120</name>
    <dbReference type="NCBI Taxonomy" id="1798007"/>
    <lineage>
        <taxon>Bacteria</taxon>
        <taxon>Candidatus Falkowiibacteriota</taxon>
    </lineage>
</organism>
<dbReference type="InterPro" id="IPR023885">
    <property type="entry name" value="4Fe4S-binding_SPASM_dom"/>
</dbReference>
<dbReference type="CDD" id="cd01335">
    <property type="entry name" value="Radical_SAM"/>
    <property type="match status" value="1"/>
</dbReference>
<evidence type="ECO:0000256" key="3">
    <source>
        <dbReference type="ARBA" id="ARBA00022723"/>
    </source>
</evidence>
<dbReference type="SFLD" id="SFLDS00029">
    <property type="entry name" value="Radical_SAM"/>
    <property type="match status" value="1"/>
</dbReference>
<accession>A0A1F5TQ37</accession>
<keyword evidence="2" id="KW-0949">S-adenosyl-L-methionine</keyword>
<proteinExistence type="inferred from homology"/>
<feature type="domain" description="Radical SAM core" evidence="7">
    <location>
        <begin position="16"/>
        <end position="163"/>
    </location>
</feature>
<dbReference type="GO" id="GO:0016491">
    <property type="term" value="F:oxidoreductase activity"/>
    <property type="evidence" value="ECO:0007669"/>
    <property type="project" value="InterPro"/>
</dbReference>
<evidence type="ECO:0000256" key="1">
    <source>
        <dbReference type="ARBA" id="ARBA00001966"/>
    </source>
</evidence>
<evidence type="ECO:0000256" key="6">
    <source>
        <dbReference type="ARBA" id="ARBA00023601"/>
    </source>
</evidence>
<dbReference type="InterPro" id="IPR013785">
    <property type="entry name" value="Aldolase_TIM"/>
</dbReference>
<dbReference type="InterPro" id="IPR058240">
    <property type="entry name" value="rSAM_sf"/>
</dbReference>
<dbReference type="InterPro" id="IPR007197">
    <property type="entry name" value="rSAM"/>
</dbReference>
<dbReference type="GO" id="GO:0051536">
    <property type="term" value="F:iron-sulfur cluster binding"/>
    <property type="evidence" value="ECO:0007669"/>
    <property type="project" value="UniProtKB-KW"/>
</dbReference>
<dbReference type="Proteomes" id="UP000177579">
    <property type="component" value="Unassembled WGS sequence"/>
</dbReference>
<evidence type="ECO:0000313" key="9">
    <source>
        <dbReference type="Proteomes" id="UP000177579"/>
    </source>
</evidence>
<dbReference type="SUPFAM" id="SSF102114">
    <property type="entry name" value="Radical SAM enzymes"/>
    <property type="match status" value="1"/>
</dbReference>
<comment type="cofactor">
    <cofactor evidence="1">
        <name>[4Fe-4S] cluster</name>
        <dbReference type="ChEBI" id="CHEBI:49883"/>
    </cofactor>
</comment>
<dbReference type="SFLD" id="SFLDG01384">
    <property type="entry name" value="thioether_bond_formation_requi"/>
    <property type="match status" value="1"/>
</dbReference>
<keyword evidence="4" id="KW-0408">Iron</keyword>
<dbReference type="Pfam" id="PF04055">
    <property type="entry name" value="Radical_SAM"/>
    <property type="match status" value="1"/>
</dbReference>
<dbReference type="AlphaFoldDB" id="A0A1F5TQ37"/>
<dbReference type="SFLD" id="SFLDG01067">
    <property type="entry name" value="SPASM/twitch_domain_containing"/>
    <property type="match status" value="1"/>
</dbReference>
<evidence type="ECO:0000256" key="4">
    <source>
        <dbReference type="ARBA" id="ARBA00023004"/>
    </source>
</evidence>
<dbReference type="InterPro" id="IPR023867">
    <property type="entry name" value="Sulphatase_maturase_rSAM"/>
</dbReference>